<evidence type="ECO:0000256" key="9">
    <source>
        <dbReference type="ARBA" id="ARBA00022737"/>
    </source>
</evidence>
<evidence type="ECO:0000256" key="1">
    <source>
        <dbReference type="ARBA" id="ARBA00004123"/>
    </source>
</evidence>
<accession>A0A183A171</accession>
<dbReference type="AlphaFoldDB" id="A0A183A171"/>
<dbReference type="InterPro" id="IPR037289">
    <property type="entry name" value="Elp2"/>
</dbReference>
<dbReference type="Gene3D" id="2.130.10.10">
    <property type="entry name" value="YVTN repeat-like/Quinoprotein amine dehydrogenase"/>
    <property type="match status" value="2"/>
</dbReference>
<evidence type="ECO:0000256" key="7">
    <source>
        <dbReference type="ARBA" id="ARBA00022574"/>
    </source>
</evidence>
<evidence type="ECO:0000256" key="4">
    <source>
        <dbReference type="ARBA" id="ARBA00005881"/>
    </source>
</evidence>
<dbReference type="WBParaSite" id="ECPE_0000070601-mRNA-1">
    <property type="protein sequence ID" value="ECPE_0000070601-mRNA-1"/>
    <property type="gene ID" value="ECPE_0000070601"/>
</dbReference>
<organism evidence="13">
    <name type="scientific">Echinostoma caproni</name>
    <dbReference type="NCBI Taxonomy" id="27848"/>
    <lineage>
        <taxon>Eukaryota</taxon>
        <taxon>Metazoa</taxon>
        <taxon>Spiralia</taxon>
        <taxon>Lophotrochozoa</taxon>
        <taxon>Platyhelminthes</taxon>
        <taxon>Trematoda</taxon>
        <taxon>Digenea</taxon>
        <taxon>Plagiorchiida</taxon>
        <taxon>Echinostomata</taxon>
        <taxon>Echinostomatoidea</taxon>
        <taxon>Echinostomatidae</taxon>
        <taxon>Echinostoma</taxon>
    </lineage>
</organism>
<dbReference type="InterPro" id="IPR001680">
    <property type="entry name" value="WD40_rpt"/>
</dbReference>
<keyword evidence="10" id="KW-0539">Nucleus</keyword>
<dbReference type="SUPFAM" id="SSF50978">
    <property type="entry name" value="WD40 repeat-like"/>
    <property type="match status" value="1"/>
</dbReference>
<keyword evidence="12" id="KW-1185">Reference proteome</keyword>
<dbReference type="GO" id="GO:0033588">
    <property type="term" value="C:elongator holoenzyme complex"/>
    <property type="evidence" value="ECO:0007669"/>
    <property type="project" value="InterPro"/>
</dbReference>
<evidence type="ECO:0000256" key="5">
    <source>
        <dbReference type="ARBA" id="ARBA00020267"/>
    </source>
</evidence>
<evidence type="ECO:0000313" key="12">
    <source>
        <dbReference type="Proteomes" id="UP000272942"/>
    </source>
</evidence>
<dbReference type="GO" id="GO:0002098">
    <property type="term" value="P:tRNA wobble uridine modification"/>
    <property type="evidence" value="ECO:0007669"/>
    <property type="project" value="InterPro"/>
</dbReference>
<dbReference type="SMART" id="SM00320">
    <property type="entry name" value="WD40"/>
    <property type="match status" value="4"/>
</dbReference>
<name>A0A183A171_9TREM</name>
<evidence type="ECO:0000256" key="3">
    <source>
        <dbReference type="ARBA" id="ARBA00005043"/>
    </source>
</evidence>
<proteinExistence type="inferred from homology"/>
<evidence type="ECO:0000256" key="6">
    <source>
        <dbReference type="ARBA" id="ARBA00022490"/>
    </source>
</evidence>
<gene>
    <name evidence="11" type="ORF">ECPE_LOCUS706</name>
</gene>
<dbReference type="PANTHER" id="PTHR44111">
    <property type="entry name" value="ELONGATOR COMPLEX PROTEIN 2"/>
    <property type="match status" value="1"/>
</dbReference>
<protein>
    <recommendedName>
        <fullName evidence="5">Elongator complex protein 2</fullName>
    </recommendedName>
</protein>
<comment type="pathway">
    <text evidence="3">tRNA modification; 5-methoxycarbonylmethyl-2-thiouridine-tRNA biosynthesis.</text>
</comment>
<keyword evidence="7" id="KW-0853">WD repeat</keyword>
<dbReference type="PANTHER" id="PTHR44111:SF1">
    <property type="entry name" value="ELONGATOR COMPLEX PROTEIN 2"/>
    <property type="match status" value="1"/>
</dbReference>
<sequence length="474" mass="52102">MTLSTDILNHGHESLSGQSIRPLYTSACVNRHSGCMSILPNRTHPDDSTALLAFGSSHAVCLANVVRALHGTDDEHAFRQSVPMFHVFHVLLGHDAPVIAVRWIPIPNMASAEYEHCPYRFLASLDSSGKVLLWSCHVISLVPDAVSQNHSNWFKVLELQLPEACNPNAIDGCILPSGTSLHPDLIRLMINVVADTVLCSWYIKIKITTDGLSNIFTSDPLIVQRKHTMCHCVRSMCWPLSAHQSPAHQSSSLCMVFVGLDNGNIEVWSEHVPGTPSTVEPRQLVHSATLFGHTDWVRCLDLCFRLTGSTPVAFLVSGAQDHVIRLWRLYCPDGQCSHSKEDRSTLKVAELHLPDHVELKLCIASESVLSSHDNWITGVAWETSTGECVSFPPALLSCSMDRSMILWAPPSQPQTVHSGDEPNLWLEQIRVGDIGGTGLGFLGCDWLPATVNGRAIIGHNFLVMLVCYSPCVLI</sequence>
<evidence type="ECO:0000256" key="2">
    <source>
        <dbReference type="ARBA" id="ARBA00004496"/>
    </source>
</evidence>
<comment type="similarity">
    <text evidence="4">Belongs to the WD repeat ELP2 family.</text>
</comment>
<evidence type="ECO:0000256" key="8">
    <source>
        <dbReference type="ARBA" id="ARBA00022694"/>
    </source>
</evidence>
<dbReference type="GO" id="GO:0005737">
    <property type="term" value="C:cytoplasm"/>
    <property type="evidence" value="ECO:0007669"/>
    <property type="project" value="UniProtKB-SubCell"/>
</dbReference>
<dbReference type="Proteomes" id="UP000272942">
    <property type="component" value="Unassembled WGS sequence"/>
</dbReference>
<dbReference type="Pfam" id="PF00400">
    <property type="entry name" value="WD40"/>
    <property type="match status" value="2"/>
</dbReference>
<keyword evidence="9" id="KW-0677">Repeat</keyword>
<dbReference type="EMBL" id="UZAN01002792">
    <property type="protein sequence ID" value="VDP27408.1"/>
    <property type="molecule type" value="Genomic_DNA"/>
</dbReference>
<dbReference type="InterPro" id="IPR036322">
    <property type="entry name" value="WD40_repeat_dom_sf"/>
</dbReference>
<keyword evidence="8" id="KW-0819">tRNA processing</keyword>
<comment type="subcellular location">
    <subcellularLocation>
        <location evidence="2">Cytoplasm</location>
    </subcellularLocation>
    <subcellularLocation>
        <location evidence="1">Nucleus</location>
    </subcellularLocation>
</comment>
<evidence type="ECO:0000313" key="13">
    <source>
        <dbReference type="WBParaSite" id="ECPE_0000070601-mRNA-1"/>
    </source>
</evidence>
<reference evidence="13" key="1">
    <citation type="submission" date="2016-06" db="UniProtKB">
        <authorList>
            <consortium name="WormBaseParasite"/>
        </authorList>
    </citation>
    <scope>IDENTIFICATION</scope>
</reference>
<keyword evidence="6" id="KW-0963">Cytoplasm</keyword>
<dbReference type="GO" id="GO:0005634">
    <property type="term" value="C:nucleus"/>
    <property type="evidence" value="ECO:0007669"/>
    <property type="project" value="UniProtKB-SubCell"/>
</dbReference>
<dbReference type="UniPathway" id="UPA00988"/>
<dbReference type="OrthoDB" id="27911at2759"/>
<evidence type="ECO:0000256" key="10">
    <source>
        <dbReference type="ARBA" id="ARBA00023242"/>
    </source>
</evidence>
<reference evidence="11 12" key="2">
    <citation type="submission" date="2018-11" db="EMBL/GenBank/DDBJ databases">
        <authorList>
            <consortium name="Pathogen Informatics"/>
        </authorList>
    </citation>
    <scope>NUCLEOTIDE SEQUENCE [LARGE SCALE GENOMIC DNA]</scope>
    <source>
        <strain evidence="11 12">Egypt</strain>
    </source>
</reference>
<evidence type="ECO:0000313" key="11">
    <source>
        <dbReference type="EMBL" id="VDP27408.1"/>
    </source>
</evidence>
<dbReference type="InterPro" id="IPR015943">
    <property type="entry name" value="WD40/YVTN_repeat-like_dom_sf"/>
</dbReference>